<feature type="compositionally biased region" description="Basic and acidic residues" evidence="1">
    <location>
        <begin position="500"/>
        <end position="516"/>
    </location>
</feature>
<protein>
    <submittedName>
        <fullName evidence="2">Uncharacterized protein</fullName>
    </submittedName>
</protein>
<dbReference type="AlphaFoldDB" id="A0A834IFX6"/>
<reference evidence="2" key="1">
    <citation type="submission" date="2020-08" db="EMBL/GenBank/DDBJ databases">
        <title>Genome sequencing and assembly of the red palm weevil Rhynchophorus ferrugineus.</title>
        <authorList>
            <person name="Dias G.B."/>
            <person name="Bergman C.M."/>
            <person name="Manee M."/>
        </authorList>
    </citation>
    <scope>NUCLEOTIDE SEQUENCE</scope>
    <source>
        <strain evidence="2">AA-2017</strain>
        <tissue evidence="2">Whole larva</tissue>
    </source>
</reference>
<feature type="compositionally biased region" description="Acidic residues" evidence="1">
    <location>
        <begin position="192"/>
        <end position="211"/>
    </location>
</feature>
<feature type="compositionally biased region" description="Low complexity" evidence="1">
    <location>
        <begin position="288"/>
        <end position="298"/>
    </location>
</feature>
<evidence type="ECO:0000256" key="1">
    <source>
        <dbReference type="SAM" id="MobiDB-lite"/>
    </source>
</evidence>
<feature type="region of interest" description="Disordered" evidence="1">
    <location>
        <begin position="478"/>
        <end position="526"/>
    </location>
</feature>
<feature type="region of interest" description="Disordered" evidence="1">
    <location>
        <begin position="1"/>
        <end position="67"/>
    </location>
</feature>
<feature type="compositionally biased region" description="Low complexity" evidence="1">
    <location>
        <begin position="517"/>
        <end position="526"/>
    </location>
</feature>
<dbReference type="Proteomes" id="UP000625711">
    <property type="component" value="Unassembled WGS sequence"/>
</dbReference>
<name>A0A834IFX6_RHYFE</name>
<dbReference type="OrthoDB" id="6619045at2759"/>
<proteinExistence type="predicted"/>
<keyword evidence="3" id="KW-1185">Reference proteome</keyword>
<feature type="compositionally biased region" description="Polar residues" evidence="1">
    <location>
        <begin position="248"/>
        <end position="274"/>
    </location>
</feature>
<feature type="compositionally biased region" description="Basic and acidic residues" evidence="1">
    <location>
        <begin position="113"/>
        <end position="131"/>
    </location>
</feature>
<sequence length="548" mass="61311">MTPATTHSEEHVEYDEPEVKQEYNEQSDFQTESLERNCDLKEEHDEDEMNMKSPYASPDHNPELNMECKPEDIEDVDEDQLEMDQRDIELKIEINSPAHLQEEPNDINDEETVISKEKEPSESSSDTPKEVEEIDDAQDVVQDLNEHEEAPQDLIEEQEESQEATQPENQEQPDEHKPQVESEHSEAPQEQEQIEEPEQPEEREEQIEAEVEPICLDLSMKKPTPLTIEINTNHLEESEDGPTDLSVPKNQQSPKLDSTRPPSQNSETVQSPQPSGIPAVPPSPDIVSTSSAASKSRSAFLESLLSSSVQKMPLNSEVTITKQKEPLDLGKCRKSASPTVTCSEEITRVANSEPPSKKFKTDDITLKTLLDKDLENMDAANKKSLKPASVSHSLKVANLPKVSDPSPDPVLEYKQLLAEMDVPNPIMVPKESFPNLLKHPRREILKILHGQTDKNIPLDDILVVYKDRLLAALESSGGRIHSNTNKSESLKSVPKMVNKPVEKNNNDKPPAKRKCSESTTKTSADTSAKNILANDIDAANEAALFWSS</sequence>
<feature type="compositionally biased region" description="Basic and acidic residues" evidence="1">
    <location>
        <begin position="33"/>
        <end position="43"/>
    </location>
</feature>
<evidence type="ECO:0000313" key="3">
    <source>
        <dbReference type="Proteomes" id="UP000625711"/>
    </source>
</evidence>
<feature type="non-terminal residue" evidence="2">
    <location>
        <position position="548"/>
    </location>
</feature>
<feature type="region of interest" description="Disordered" evidence="1">
    <location>
        <begin position="93"/>
        <end position="298"/>
    </location>
</feature>
<comment type="caution">
    <text evidence="2">The sequence shown here is derived from an EMBL/GenBank/DDBJ whole genome shotgun (WGS) entry which is preliminary data.</text>
</comment>
<dbReference type="EMBL" id="JAACXV010002822">
    <property type="protein sequence ID" value="KAF7277330.1"/>
    <property type="molecule type" value="Genomic_DNA"/>
</dbReference>
<feature type="compositionally biased region" description="Basic and acidic residues" evidence="1">
    <location>
        <begin position="173"/>
        <end position="187"/>
    </location>
</feature>
<feature type="compositionally biased region" description="Acidic residues" evidence="1">
    <location>
        <begin position="103"/>
        <end position="112"/>
    </location>
</feature>
<gene>
    <name evidence="2" type="ORF">GWI33_008662</name>
</gene>
<evidence type="ECO:0000313" key="2">
    <source>
        <dbReference type="EMBL" id="KAF7277330.1"/>
    </source>
</evidence>
<organism evidence="2 3">
    <name type="scientific">Rhynchophorus ferrugineus</name>
    <name type="common">Red palm weevil</name>
    <name type="synonym">Curculio ferrugineus</name>
    <dbReference type="NCBI Taxonomy" id="354439"/>
    <lineage>
        <taxon>Eukaryota</taxon>
        <taxon>Metazoa</taxon>
        <taxon>Ecdysozoa</taxon>
        <taxon>Arthropoda</taxon>
        <taxon>Hexapoda</taxon>
        <taxon>Insecta</taxon>
        <taxon>Pterygota</taxon>
        <taxon>Neoptera</taxon>
        <taxon>Endopterygota</taxon>
        <taxon>Coleoptera</taxon>
        <taxon>Polyphaga</taxon>
        <taxon>Cucujiformia</taxon>
        <taxon>Curculionidae</taxon>
        <taxon>Dryophthorinae</taxon>
        <taxon>Rhynchophorus</taxon>
    </lineage>
</organism>
<accession>A0A834IFX6</accession>